<dbReference type="Pfam" id="PF13360">
    <property type="entry name" value="PQQ_2"/>
    <property type="match status" value="1"/>
</dbReference>
<evidence type="ECO:0000313" key="3">
    <source>
        <dbReference type="EMBL" id="BBE19690.1"/>
    </source>
</evidence>
<organism evidence="3 4">
    <name type="scientific">Aquipluma nitroreducens</name>
    <dbReference type="NCBI Taxonomy" id="2010828"/>
    <lineage>
        <taxon>Bacteria</taxon>
        <taxon>Pseudomonadati</taxon>
        <taxon>Bacteroidota</taxon>
        <taxon>Bacteroidia</taxon>
        <taxon>Marinilabiliales</taxon>
        <taxon>Prolixibacteraceae</taxon>
        <taxon>Aquipluma</taxon>
    </lineage>
</organism>
<gene>
    <name evidence="3" type="ORF">AQPE_3878</name>
</gene>
<dbReference type="SUPFAM" id="SSF50998">
    <property type="entry name" value="Quinoprotein alcohol dehydrogenase-like"/>
    <property type="match status" value="1"/>
</dbReference>
<dbReference type="Gene3D" id="2.130.10.10">
    <property type="entry name" value="YVTN repeat-like/Quinoprotein amine dehydrogenase"/>
    <property type="match status" value="1"/>
</dbReference>
<keyword evidence="1" id="KW-0732">Signal</keyword>
<accession>A0A5K7SDP8</accession>
<dbReference type="InterPro" id="IPR015943">
    <property type="entry name" value="WD40/YVTN_repeat-like_dom_sf"/>
</dbReference>
<dbReference type="InterPro" id="IPR018391">
    <property type="entry name" value="PQQ_b-propeller_rpt"/>
</dbReference>
<keyword evidence="4" id="KW-1185">Reference proteome</keyword>
<dbReference type="RefSeq" id="WP_318347915.1">
    <property type="nucleotide sequence ID" value="NZ_AP018694.1"/>
</dbReference>
<dbReference type="PANTHER" id="PTHR34512:SF30">
    <property type="entry name" value="OUTER MEMBRANE PROTEIN ASSEMBLY FACTOR BAMB"/>
    <property type="match status" value="1"/>
</dbReference>
<dbReference type="InterPro" id="IPR002372">
    <property type="entry name" value="PQQ_rpt_dom"/>
</dbReference>
<evidence type="ECO:0000259" key="2">
    <source>
        <dbReference type="Pfam" id="PF13360"/>
    </source>
</evidence>
<dbReference type="InterPro" id="IPR011047">
    <property type="entry name" value="Quinoprotein_ADH-like_sf"/>
</dbReference>
<proteinExistence type="predicted"/>
<feature type="chain" id="PRO_5024285885" evidence="1">
    <location>
        <begin position="20"/>
        <end position="412"/>
    </location>
</feature>
<dbReference type="AlphaFoldDB" id="A0A5K7SDP8"/>
<reference evidence="3" key="1">
    <citation type="journal article" date="2020" name="Int. J. Syst. Evol. Microbiol.">
        <title>Aquipluma nitroreducens gen. nov. sp. nov., a novel facultatively anaerobic bacterium isolated from a freshwater lake.</title>
        <authorList>
            <person name="Watanabe M."/>
            <person name="Kojima H."/>
            <person name="Fukui M."/>
        </authorList>
    </citation>
    <scope>NUCLEOTIDE SEQUENCE</scope>
    <source>
        <strain evidence="3">MeG22</strain>
    </source>
</reference>
<dbReference type="KEGG" id="anf:AQPE_3878"/>
<evidence type="ECO:0000256" key="1">
    <source>
        <dbReference type="SAM" id="SignalP"/>
    </source>
</evidence>
<name>A0A5K7SDP8_9BACT</name>
<protein>
    <submittedName>
        <fullName evidence="3">Polyvinylalcohol dehydrogenase</fullName>
    </submittedName>
</protein>
<dbReference type="SMART" id="SM00564">
    <property type="entry name" value="PQQ"/>
    <property type="match status" value="3"/>
</dbReference>
<sequence length="412" mass="46170">MKRINLAIAFLLFVVISFAQPTQWRGPERSGKFSDTGLLKKWPDAGPELVLKVEGIGKGYSSVIATDKYIFATGMIDTLDYLSCITPEGQIKWKVAYGRSWTKSFPETRGSATIEGDRVYVISGTGQLVCLNVEDGVIRWKVNVDKDYESEWHIWGVSESPLIVDDKVICTPGGAKTSVVAFDKMTGKPVWQSASVGGPRCYVSPIIYEYKQFRYILAATGTNLIALEPATGKVVWTFKYWDGAKWDQPGLIWANTPVVKGADIFLSMGYDYRNVMLTMSEDGKSVTEKWSNLVLDNHHHGLIELDGFIYGSNWESNSKGKWVCMDWNSGATKYETEWLTKGELIYDDGMFYILEEKTGTVALVKPNPQSFEVISSFKLQGGNGPFWSHPFIANGKLYLRHGDVLFVYNIKA</sequence>
<dbReference type="Proteomes" id="UP001193389">
    <property type="component" value="Chromosome"/>
</dbReference>
<feature type="domain" description="Pyrrolo-quinoline quinone repeat" evidence="2">
    <location>
        <begin position="84"/>
        <end position="332"/>
    </location>
</feature>
<evidence type="ECO:0000313" key="4">
    <source>
        <dbReference type="Proteomes" id="UP001193389"/>
    </source>
</evidence>
<dbReference type="PANTHER" id="PTHR34512">
    <property type="entry name" value="CELL SURFACE PROTEIN"/>
    <property type="match status" value="1"/>
</dbReference>
<feature type="signal peptide" evidence="1">
    <location>
        <begin position="1"/>
        <end position="19"/>
    </location>
</feature>
<dbReference type="EMBL" id="AP018694">
    <property type="protein sequence ID" value="BBE19690.1"/>
    <property type="molecule type" value="Genomic_DNA"/>
</dbReference>